<organism evidence="3">
    <name type="scientific">Gongylonema pulchrum</name>
    <dbReference type="NCBI Taxonomy" id="637853"/>
    <lineage>
        <taxon>Eukaryota</taxon>
        <taxon>Metazoa</taxon>
        <taxon>Ecdysozoa</taxon>
        <taxon>Nematoda</taxon>
        <taxon>Chromadorea</taxon>
        <taxon>Rhabditida</taxon>
        <taxon>Spirurina</taxon>
        <taxon>Spiruromorpha</taxon>
        <taxon>Spiruroidea</taxon>
        <taxon>Gongylonematidae</taxon>
        <taxon>Gongylonema</taxon>
    </lineage>
</organism>
<proteinExistence type="predicted"/>
<dbReference type="WBParaSite" id="GPUH_0000970401-mRNA-1">
    <property type="protein sequence ID" value="GPUH_0000970401-mRNA-1"/>
    <property type="gene ID" value="GPUH_0000970401"/>
</dbReference>
<sequence>MDRWYNEEIPVAGQMRPSFKQQQRNCNGSRLVLLVLQRMIVYTKQLHCTAHELLLIHLIEEKSCSCWKKPECRSNEEA</sequence>
<evidence type="ECO:0000313" key="2">
    <source>
        <dbReference type="Proteomes" id="UP000271098"/>
    </source>
</evidence>
<evidence type="ECO:0000313" key="3">
    <source>
        <dbReference type="WBParaSite" id="GPUH_0000970401-mRNA-1"/>
    </source>
</evidence>
<dbReference type="AlphaFoldDB" id="A0A183DLV2"/>
<name>A0A183DLV2_9BILA</name>
<reference evidence="3" key="1">
    <citation type="submission" date="2016-06" db="UniProtKB">
        <authorList>
            <consortium name="WormBaseParasite"/>
        </authorList>
    </citation>
    <scope>IDENTIFICATION</scope>
</reference>
<gene>
    <name evidence="1" type="ORF">GPUH_LOCUS9691</name>
</gene>
<reference evidence="1 2" key="2">
    <citation type="submission" date="2018-11" db="EMBL/GenBank/DDBJ databases">
        <authorList>
            <consortium name="Pathogen Informatics"/>
        </authorList>
    </citation>
    <scope>NUCLEOTIDE SEQUENCE [LARGE SCALE GENOMIC DNA]</scope>
</reference>
<accession>A0A183DLV2</accession>
<dbReference type="Proteomes" id="UP000271098">
    <property type="component" value="Unassembled WGS sequence"/>
</dbReference>
<protein>
    <submittedName>
        <fullName evidence="1 3">Uncharacterized protein</fullName>
    </submittedName>
</protein>
<evidence type="ECO:0000313" key="1">
    <source>
        <dbReference type="EMBL" id="VDK76096.1"/>
    </source>
</evidence>
<dbReference type="EMBL" id="UYRT01033045">
    <property type="protein sequence ID" value="VDK76096.1"/>
    <property type="molecule type" value="Genomic_DNA"/>
</dbReference>
<keyword evidence="2" id="KW-1185">Reference proteome</keyword>